<dbReference type="PANTHER" id="PTHR33384:SF1">
    <property type="entry name" value="EXPRESSED PROTEIN"/>
    <property type="match status" value="1"/>
</dbReference>
<protein>
    <submittedName>
        <fullName evidence="2">Uncharacterized protein</fullName>
    </submittedName>
</protein>
<sequence>MDSFSACEEMRAPLVCPRPRRIGSGTVDPIRLHQWQTSHQADPLSLRPGVELLDIFLSEDSSPPFFCGSPPARSANPLIHDVQFRQVDTNPHPPPPSSPAPASVKGCSTWTKFGFAPAPVRVEGFDCGRSRSRGIPAFA</sequence>
<name>A0AAX6G214_IRIPA</name>
<keyword evidence="3" id="KW-1185">Reference proteome</keyword>
<evidence type="ECO:0000313" key="1">
    <source>
        <dbReference type="EMBL" id="KAJ6800427.1"/>
    </source>
</evidence>
<evidence type="ECO:0000313" key="2">
    <source>
        <dbReference type="EMBL" id="KAJ6822375.1"/>
    </source>
</evidence>
<organism evidence="2 3">
    <name type="scientific">Iris pallida</name>
    <name type="common">Sweet iris</name>
    <dbReference type="NCBI Taxonomy" id="29817"/>
    <lineage>
        <taxon>Eukaryota</taxon>
        <taxon>Viridiplantae</taxon>
        <taxon>Streptophyta</taxon>
        <taxon>Embryophyta</taxon>
        <taxon>Tracheophyta</taxon>
        <taxon>Spermatophyta</taxon>
        <taxon>Magnoliopsida</taxon>
        <taxon>Liliopsida</taxon>
        <taxon>Asparagales</taxon>
        <taxon>Iridaceae</taxon>
        <taxon>Iridoideae</taxon>
        <taxon>Irideae</taxon>
        <taxon>Iris</taxon>
    </lineage>
</organism>
<dbReference type="AlphaFoldDB" id="A0AAX6G214"/>
<comment type="caution">
    <text evidence="2">The sequence shown here is derived from an EMBL/GenBank/DDBJ whole genome shotgun (WGS) entry which is preliminary data.</text>
</comment>
<dbReference type="EMBL" id="JANAVB010024400">
    <property type="protein sequence ID" value="KAJ6822375.1"/>
    <property type="molecule type" value="Genomic_DNA"/>
</dbReference>
<dbReference type="EMBL" id="JANAVB010038787">
    <property type="protein sequence ID" value="KAJ6800427.1"/>
    <property type="molecule type" value="Genomic_DNA"/>
</dbReference>
<evidence type="ECO:0000313" key="3">
    <source>
        <dbReference type="Proteomes" id="UP001140949"/>
    </source>
</evidence>
<accession>A0AAX6G214</accession>
<dbReference type="PANTHER" id="PTHR33384">
    <property type="entry name" value="EXPRESSED PROTEIN"/>
    <property type="match status" value="1"/>
</dbReference>
<dbReference type="Proteomes" id="UP001140949">
    <property type="component" value="Unassembled WGS sequence"/>
</dbReference>
<reference evidence="2" key="2">
    <citation type="submission" date="2023-04" db="EMBL/GenBank/DDBJ databases">
        <authorList>
            <person name="Bruccoleri R.E."/>
            <person name="Oakeley E.J."/>
            <person name="Faust A.-M."/>
            <person name="Dessus-Babus S."/>
            <person name="Altorfer M."/>
            <person name="Burckhardt D."/>
            <person name="Oertli M."/>
            <person name="Naumann U."/>
            <person name="Petersen F."/>
            <person name="Wong J."/>
        </authorList>
    </citation>
    <scope>NUCLEOTIDE SEQUENCE</scope>
    <source>
        <strain evidence="2">GSM-AAB239-AS_SAM_17_03QT</strain>
        <tissue evidence="2">Leaf</tissue>
    </source>
</reference>
<gene>
    <name evidence="1" type="ORF">M6B38_109930</name>
    <name evidence="2" type="ORF">M6B38_389070</name>
</gene>
<proteinExistence type="predicted"/>
<reference evidence="2" key="1">
    <citation type="journal article" date="2023" name="GigaByte">
        <title>Genome assembly of the bearded iris, Iris pallida Lam.</title>
        <authorList>
            <person name="Bruccoleri R.E."/>
            <person name="Oakeley E.J."/>
            <person name="Faust A.M.E."/>
            <person name="Altorfer M."/>
            <person name="Dessus-Babus S."/>
            <person name="Burckhardt D."/>
            <person name="Oertli M."/>
            <person name="Naumann U."/>
            <person name="Petersen F."/>
            <person name="Wong J."/>
        </authorList>
    </citation>
    <scope>NUCLEOTIDE SEQUENCE</scope>
    <source>
        <strain evidence="2">GSM-AAB239-AS_SAM_17_03QT</strain>
    </source>
</reference>